<name>A0A3B0WVW9_9ZZZZ</name>
<dbReference type="EMBL" id="UOFE01000048">
    <property type="protein sequence ID" value="VAW55342.1"/>
    <property type="molecule type" value="Genomic_DNA"/>
</dbReference>
<dbReference type="PROSITE" id="PS50994">
    <property type="entry name" value="INTEGRASE"/>
    <property type="match status" value="1"/>
</dbReference>
<sequence length="97" mass="11708">MFRTDNGHEFQTKFHWHVGDLGIEHAYIRPGTPRLNGKVERSHLTDKREFYQMLDYKGDVDLRKKLAQWEDYYNFLRPHSAHMGKTPYEKLKQRMLG</sequence>
<dbReference type="Pfam" id="PF13683">
    <property type="entry name" value="rve_3"/>
    <property type="match status" value="1"/>
</dbReference>
<dbReference type="InterPro" id="IPR036397">
    <property type="entry name" value="RNaseH_sf"/>
</dbReference>
<dbReference type="InterPro" id="IPR001584">
    <property type="entry name" value="Integrase_cat-core"/>
</dbReference>
<evidence type="ECO:0000313" key="2">
    <source>
        <dbReference type="EMBL" id="VAW55342.1"/>
    </source>
</evidence>
<reference evidence="2" key="1">
    <citation type="submission" date="2018-06" db="EMBL/GenBank/DDBJ databases">
        <authorList>
            <person name="Zhirakovskaya E."/>
        </authorList>
    </citation>
    <scope>NUCLEOTIDE SEQUENCE</scope>
</reference>
<organism evidence="2">
    <name type="scientific">hydrothermal vent metagenome</name>
    <dbReference type="NCBI Taxonomy" id="652676"/>
    <lineage>
        <taxon>unclassified sequences</taxon>
        <taxon>metagenomes</taxon>
        <taxon>ecological metagenomes</taxon>
    </lineage>
</organism>
<dbReference type="AlphaFoldDB" id="A0A3B0WVW9"/>
<evidence type="ECO:0000259" key="1">
    <source>
        <dbReference type="PROSITE" id="PS50994"/>
    </source>
</evidence>
<protein>
    <submittedName>
        <fullName evidence="2">Transposase</fullName>
    </submittedName>
</protein>
<feature type="domain" description="Integrase catalytic" evidence="1">
    <location>
        <begin position="1"/>
        <end position="95"/>
    </location>
</feature>
<gene>
    <name evidence="2" type="ORF">MNBD_GAMMA05-2420</name>
</gene>
<dbReference type="Gene3D" id="3.30.420.10">
    <property type="entry name" value="Ribonuclease H-like superfamily/Ribonuclease H"/>
    <property type="match status" value="1"/>
</dbReference>
<dbReference type="SUPFAM" id="SSF53098">
    <property type="entry name" value="Ribonuclease H-like"/>
    <property type="match status" value="1"/>
</dbReference>
<dbReference type="GO" id="GO:0015074">
    <property type="term" value="P:DNA integration"/>
    <property type="evidence" value="ECO:0007669"/>
    <property type="project" value="InterPro"/>
</dbReference>
<dbReference type="GO" id="GO:0003676">
    <property type="term" value="F:nucleic acid binding"/>
    <property type="evidence" value="ECO:0007669"/>
    <property type="project" value="InterPro"/>
</dbReference>
<accession>A0A3B0WVW9</accession>
<dbReference type="InterPro" id="IPR012337">
    <property type="entry name" value="RNaseH-like_sf"/>
</dbReference>
<proteinExistence type="predicted"/>